<feature type="compositionally biased region" description="Polar residues" evidence="1">
    <location>
        <begin position="445"/>
        <end position="487"/>
    </location>
</feature>
<dbReference type="InterPro" id="IPR009060">
    <property type="entry name" value="UBA-like_sf"/>
</dbReference>
<dbReference type="Proteomes" id="UP000091857">
    <property type="component" value="Chromosome 15"/>
</dbReference>
<feature type="compositionally biased region" description="Polar residues" evidence="1">
    <location>
        <begin position="140"/>
        <end position="155"/>
    </location>
</feature>
<dbReference type="Pfam" id="PF06972">
    <property type="entry name" value="GIP1_N"/>
    <property type="match status" value="1"/>
</dbReference>
<sequence length="793" mass="83915">MSSSGGGGGGGGGGGPARVTIPETVLKTIQSIREITGKQHSDEDIYSVLRDCSMDPNDTAQKLLYLDTFHEVKRKHEKRDRRKEMSSTQGRGARGGRGNNSANHAYSDAVGGRNASFRRENGVNHMKERRPSASLPVVHKTNSSAAVTGTKASTVSPNGPSSLSSGSSSPGLGQQSPESIVDFTKDSSDADVKKPESPLCLPGVPKATPNQVAEPVIQVQQGKPTSNLNDLPNPTISSSVSGVYSSESNPVLEPSMTQDPSAAGGIKQEVENQGRAAGQYHMQCNKLVSYDDPSELPKNETATSSIINSVYRNKLPGKLKAAEKELSETLQPSLSDRDNFLPVGHSSCYSNSSQESILPQTAVVSSNDVQADDSSCLLPEQTVPNGHVTFPNHFKVPEALKTGLTFGSFDTNSGLGTEFGNSNGCGISGTHAIESSCGNDETAREPSSNQSISSTTQVDNSDQPESPQPSFEKVTNSEDSFVSTANSKSDKAMQETVLLPEGNQNPIVQIAPNYGLGIMPAMQGGHLLQFEGHEIQARDMSHLSGYVSENPTTSSSPSPTPPVQNSLAASPHQILFRPPYPPSYIPYGHYFNPYFLPPMHQFLSHNGLSQQLSTGNTFLTPAPGMKFPLPQFNPGTSTGNPAPIGIQPLYGAYASSPIGFNPASGVTSGCSDCNNDLSTSQLKESQNYTTGPLSDVSSWIPPSGQEVSSLHLNSLYHLSPQGQHLTFSPAQVGHGPFPGIYPPVQTIAAASTLNPLLQQSQAGSATVETVGLGHPSGAYQQTQLAQINWNSNY</sequence>
<dbReference type="GO" id="GO:0005634">
    <property type="term" value="C:nucleus"/>
    <property type="evidence" value="ECO:0000318"/>
    <property type="project" value="GO_Central"/>
</dbReference>
<dbReference type="Gramene" id="Manes.15G057800.1.v8.1">
    <property type="protein sequence ID" value="Manes.15G057800.1.v8.1.CDS"/>
    <property type="gene ID" value="Manes.15G057800.v8.1"/>
</dbReference>
<feature type="compositionally biased region" description="Low complexity" evidence="1">
    <location>
        <begin position="237"/>
        <end position="248"/>
    </location>
</feature>
<feature type="region of interest" description="Disordered" evidence="1">
    <location>
        <begin position="70"/>
        <end position="265"/>
    </location>
</feature>
<dbReference type="InterPro" id="IPR009719">
    <property type="entry name" value="GIP1_N"/>
</dbReference>
<feature type="compositionally biased region" description="Polar residues" evidence="1">
    <location>
        <begin position="218"/>
        <end position="236"/>
    </location>
</feature>
<feature type="domain" description="GBF-interacting protein 1 N-terminal" evidence="2">
    <location>
        <begin position="21"/>
        <end position="84"/>
    </location>
</feature>
<feature type="compositionally biased region" description="Basic and acidic residues" evidence="1">
    <location>
        <begin position="117"/>
        <end position="131"/>
    </location>
</feature>
<feature type="compositionally biased region" description="Basic and acidic residues" evidence="1">
    <location>
        <begin position="183"/>
        <end position="196"/>
    </location>
</feature>
<dbReference type="AlphaFoldDB" id="A0A2C9UD90"/>
<evidence type="ECO:0000259" key="2">
    <source>
        <dbReference type="Pfam" id="PF06972"/>
    </source>
</evidence>
<reference evidence="4" key="1">
    <citation type="journal article" date="2016" name="Nat. Biotechnol.">
        <title>Sequencing wild and cultivated cassava and related species reveals extensive interspecific hybridization and genetic diversity.</title>
        <authorList>
            <person name="Bredeson J.V."/>
            <person name="Lyons J.B."/>
            <person name="Prochnik S.E."/>
            <person name="Wu G.A."/>
            <person name="Ha C.M."/>
            <person name="Edsinger-Gonzales E."/>
            <person name="Grimwood J."/>
            <person name="Schmutz J."/>
            <person name="Rabbi I.Y."/>
            <person name="Egesi C."/>
            <person name="Nauluvula P."/>
            <person name="Lebot V."/>
            <person name="Ndunguru J."/>
            <person name="Mkamilo G."/>
            <person name="Bart R.S."/>
            <person name="Setter T.L."/>
            <person name="Gleadow R.M."/>
            <person name="Kulakow P."/>
            <person name="Ferguson M.E."/>
            <person name="Rounsley S."/>
            <person name="Rokhsar D.S."/>
        </authorList>
    </citation>
    <scope>NUCLEOTIDE SEQUENCE [LARGE SCALE GENOMIC DNA]</scope>
    <source>
        <strain evidence="4">cv. AM560-2</strain>
    </source>
</reference>
<gene>
    <name evidence="3" type="ORF">MANES_15G057800v8</name>
</gene>
<dbReference type="PANTHER" id="PTHR46775:SF2">
    <property type="entry name" value="GBF-INTERACTING PROTEIN 1-LIKE"/>
    <property type="match status" value="1"/>
</dbReference>
<accession>A0A2C9UD90</accession>
<proteinExistence type="predicted"/>
<dbReference type="OrthoDB" id="753279at2759"/>
<comment type="caution">
    <text evidence="3">The sequence shown here is derived from an EMBL/GenBank/DDBJ whole genome shotgun (WGS) entry which is preliminary data.</text>
</comment>
<protein>
    <recommendedName>
        <fullName evidence="2">GBF-interacting protein 1 N-terminal domain-containing protein</fullName>
    </recommendedName>
</protein>
<feature type="compositionally biased region" description="Low complexity" evidence="1">
    <location>
        <begin position="156"/>
        <end position="179"/>
    </location>
</feature>
<evidence type="ECO:0000313" key="3">
    <source>
        <dbReference type="EMBL" id="OAY28321.1"/>
    </source>
</evidence>
<feature type="region of interest" description="Disordered" evidence="1">
    <location>
        <begin position="436"/>
        <end position="489"/>
    </location>
</feature>
<feature type="region of interest" description="Disordered" evidence="1">
    <location>
        <begin position="545"/>
        <end position="566"/>
    </location>
</feature>
<dbReference type="STRING" id="3983.A0A2C9UD90"/>
<dbReference type="PANTHER" id="PTHR46775">
    <property type="entry name" value="FLOCCULATION PROTEIN (DUF1296)"/>
    <property type="match status" value="1"/>
</dbReference>
<dbReference type="GO" id="GO:0051082">
    <property type="term" value="F:unfolded protein binding"/>
    <property type="evidence" value="ECO:0000318"/>
    <property type="project" value="GO_Central"/>
</dbReference>
<evidence type="ECO:0000313" key="4">
    <source>
        <dbReference type="Proteomes" id="UP000091857"/>
    </source>
</evidence>
<name>A0A2C9UD90_MANES</name>
<dbReference type="InterPro" id="IPR044277">
    <property type="entry name" value="GIP1"/>
</dbReference>
<evidence type="ECO:0000256" key="1">
    <source>
        <dbReference type="SAM" id="MobiDB-lite"/>
    </source>
</evidence>
<dbReference type="SUPFAM" id="SSF46934">
    <property type="entry name" value="UBA-like"/>
    <property type="match status" value="1"/>
</dbReference>
<dbReference type="EMBL" id="CM004401">
    <property type="protein sequence ID" value="OAY28321.1"/>
    <property type="molecule type" value="Genomic_DNA"/>
</dbReference>
<feature type="compositionally biased region" description="Basic residues" evidence="1">
    <location>
        <begin position="72"/>
        <end position="81"/>
    </location>
</feature>
<organism evidence="3 4">
    <name type="scientific">Manihot esculenta</name>
    <name type="common">Cassava</name>
    <name type="synonym">Jatropha manihot</name>
    <dbReference type="NCBI Taxonomy" id="3983"/>
    <lineage>
        <taxon>Eukaryota</taxon>
        <taxon>Viridiplantae</taxon>
        <taxon>Streptophyta</taxon>
        <taxon>Embryophyta</taxon>
        <taxon>Tracheophyta</taxon>
        <taxon>Spermatophyta</taxon>
        <taxon>Magnoliopsida</taxon>
        <taxon>eudicotyledons</taxon>
        <taxon>Gunneridae</taxon>
        <taxon>Pentapetalae</taxon>
        <taxon>rosids</taxon>
        <taxon>fabids</taxon>
        <taxon>Malpighiales</taxon>
        <taxon>Euphorbiaceae</taxon>
        <taxon>Crotonoideae</taxon>
        <taxon>Manihoteae</taxon>
        <taxon>Manihot</taxon>
    </lineage>
</organism>
<keyword evidence="4" id="KW-1185">Reference proteome</keyword>